<evidence type="ECO:0000313" key="3">
    <source>
        <dbReference type="Proteomes" id="UP000643810"/>
    </source>
</evidence>
<dbReference type="InterPro" id="IPR027417">
    <property type="entry name" value="P-loop_NTPase"/>
</dbReference>
<evidence type="ECO:0000259" key="1">
    <source>
        <dbReference type="PROSITE" id="PS51880"/>
    </source>
</evidence>
<keyword evidence="2" id="KW-0418">Kinase</keyword>
<dbReference type="InterPro" id="IPR012676">
    <property type="entry name" value="TGS-like"/>
</dbReference>
<reference evidence="2 3" key="1">
    <citation type="submission" date="2020-08" db="EMBL/GenBank/DDBJ databases">
        <title>Genome public.</title>
        <authorList>
            <person name="Liu C."/>
            <person name="Sun Q."/>
        </authorList>
    </citation>
    <scope>NUCLEOTIDE SEQUENCE [LARGE SCALE GENOMIC DNA]</scope>
    <source>
        <strain evidence="2 3">NSJ-9</strain>
    </source>
</reference>
<dbReference type="RefSeq" id="WP_186854714.1">
    <property type="nucleotide sequence ID" value="NZ_JACOPG010000005.1"/>
</dbReference>
<keyword evidence="2" id="KW-0808">Transferase</keyword>
<evidence type="ECO:0000313" key="2">
    <source>
        <dbReference type="EMBL" id="MBC5687223.1"/>
    </source>
</evidence>
<dbReference type="SUPFAM" id="SSF52540">
    <property type="entry name" value="P-loop containing nucleoside triphosphate hydrolases"/>
    <property type="match status" value="1"/>
</dbReference>
<dbReference type="InterPro" id="IPR018163">
    <property type="entry name" value="Thr/Ala-tRNA-synth_IIc_edit"/>
</dbReference>
<dbReference type="Gene3D" id="3.40.50.300">
    <property type="entry name" value="P-loop containing nucleotide triphosphate hydrolases"/>
    <property type="match status" value="1"/>
</dbReference>
<dbReference type="CDD" id="cd02028">
    <property type="entry name" value="UMPK_like"/>
    <property type="match status" value="1"/>
</dbReference>
<dbReference type="Pfam" id="PF00485">
    <property type="entry name" value="PRK"/>
    <property type="match status" value="1"/>
</dbReference>
<protein>
    <submittedName>
        <fullName evidence="2">Nucleoside kinase</fullName>
    </submittedName>
</protein>
<sequence length="551" mass="62772">MQEINVCVQGKTYQYEKGTTFLHLAQAWQDQYEDAIILAVFNNKLIELGQVIPGDGDIAFLTTKDKNGRRAYRRSVVFLMQRALQQLYPDGTEILHVEHSLGAGYYCRMEGRKVIDSAWLENLKKEMLALVEKNLTIEKKTMKTEDARKLFAKCGMQDKERLMHYRSSSNCNVYELDGCLDYFYGYMAPNTGMLSYFALYPYEEGFILQFPDKVTTEVAPFAPANKLFHVMQASEQWGADMGIPTVGALNDAVCAGKTREIILSQEAYMERRIGALAERIVADPDKKFVMIAGPSSSGKTTFSHRLSAQLRALGVTPHPIPLDDYYLDRDQIPLDEFGQKDFECIEGLDVGQFNEDMVRLLKGERVLLPTFNFKTGKREYKDHYMQLGKRDILVIEGIHGLNEKMSGSLPKESKFKIYISALTQLNIDEHNPLSTTDGRLIRRIVRDARTRGTSAKETIAMWDSVRRGEEKNIFPFQEQADEMFNSALIYEMAVLKIYAMPQLLAIDQDCPEYAEAKRLIKLLDYFLGMPADDICNNSLVREFIGGSCFNV</sequence>
<dbReference type="SUPFAM" id="SSF55186">
    <property type="entry name" value="ThrRS/AlaRS common domain"/>
    <property type="match status" value="1"/>
</dbReference>
<dbReference type="PANTHER" id="PTHR10285">
    <property type="entry name" value="URIDINE KINASE"/>
    <property type="match status" value="1"/>
</dbReference>
<accession>A0ABR7GIY3</accession>
<organism evidence="2 3">
    <name type="scientific">Roseburia lenta</name>
    <dbReference type="NCBI Taxonomy" id="2763061"/>
    <lineage>
        <taxon>Bacteria</taxon>
        <taxon>Bacillati</taxon>
        <taxon>Bacillota</taxon>
        <taxon>Clostridia</taxon>
        <taxon>Lachnospirales</taxon>
        <taxon>Lachnospiraceae</taxon>
        <taxon>Roseburia</taxon>
    </lineage>
</organism>
<dbReference type="PROSITE" id="PS51880">
    <property type="entry name" value="TGS"/>
    <property type="match status" value="1"/>
</dbReference>
<dbReference type="SMART" id="SM00382">
    <property type="entry name" value="AAA"/>
    <property type="match status" value="1"/>
</dbReference>
<dbReference type="InterPro" id="IPR003593">
    <property type="entry name" value="AAA+_ATPase"/>
</dbReference>
<dbReference type="Proteomes" id="UP000643810">
    <property type="component" value="Unassembled WGS sequence"/>
</dbReference>
<dbReference type="InterPro" id="IPR012675">
    <property type="entry name" value="Beta-grasp_dom_sf"/>
</dbReference>
<feature type="domain" description="TGS" evidence="1">
    <location>
        <begin position="1"/>
        <end position="62"/>
    </location>
</feature>
<keyword evidence="3" id="KW-1185">Reference proteome</keyword>
<proteinExistence type="predicted"/>
<dbReference type="SUPFAM" id="SSF81271">
    <property type="entry name" value="TGS-like"/>
    <property type="match status" value="1"/>
</dbReference>
<name>A0ABR7GIY3_9FIRM</name>
<dbReference type="Gene3D" id="3.30.980.10">
    <property type="entry name" value="Threonyl-trna Synthetase, Chain A, domain 2"/>
    <property type="match status" value="1"/>
</dbReference>
<dbReference type="EMBL" id="JACOPG010000005">
    <property type="protein sequence ID" value="MBC5687223.1"/>
    <property type="molecule type" value="Genomic_DNA"/>
</dbReference>
<gene>
    <name evidence="2" type="ORF">H8R94_11535</name>
</gene>
<dbReference type="GO" id="GO:0016301">
    <property type="term" value="F:kinase activity"/>
    <property type="evidence" value="ECO:0007669"/>
    <property type="project" value="UniProtKB-KW"/>
</dbReference>
<dbReference type="InterPro" id="IPR004095">
    <property type="entry name" value="TGS"/>
</dbReference>
<dbReference type="Gene3D" id="3.10.20.30">
    <property type="match status" value="1"/>
</dbReference>
<comment type="caution">
    <text evidence="2">The sequence shown here is derived from an EMBL/GenBank/DDBJ whole genome shotgun (WGS) entry which is preliminary data.</text>
</comment>
<dbReference type="InterPro" id="IPR006083">
    <property type="entry name" value="PRK/URK"/>
</dbReference>